<evidence type="ECO:0000313" key="1">
    <source>
        <dbReference type="EMBL" id="AII30192.1"/>
    </source>
</evidence>
<protein>
    <submittedName>
        <fullName evidence="1">Uncharacterized protein</fullName>
    </submittedName>
</protein>
<feature type="non-terminal residue" evidence="1">
    <location>
        <position position="152"/>
    </location>
</feature>
<reference evidence="1" key="1">
    <citation type="journal article" date="2015" name="PLoS ONE">
        <title>Life-style and genome structure of marine pseudoalteromonas siphovirus b8b isolated from the northwestern mediterranean sea.</title>
        <authorList>
            <person name="Lara E."/>
            <person name="Holmfeldt K."/>
            <person name="Solonenko N."/>
            <person name="Sa E.L."/>
            <person name="Ignacio-Espinoza J.C."/>
            <person name="Cornejo-Castillo F.M."/>
            <person name="Verberkmoes N.C."/>
            <person name="Vaque D."/>
            <person name="Sullivan M.B."/>
            <person name="Acinas S.G."/>
        </authorList>
    </citation>
    <scope>NUCLEOTIDE SEQUENCE</scope>
</reference>
<proteinExistence type="predicted"/>
<organism evidence="1">
    <name type="scientific">Pseudoalteromonas phage B8b</name>
    <dbReference type="NCBI Taxonomy" id="1506997"/>
    <lineage>
        <taxon>Viruses</taxon>
        <taxon>Duplodnaviria</taxon>
        <taxon>Heunggongvirae</taxon>
        <taxon>Uroviricota</taxon>
        <taxon>Caudoviricetes</taxon>
    </lineage>
</organism>
<dbReference type="EMBL" id="KM000062">
    <property type="protein sequence ID" value="AII30192.1"/>
    <property type="molecule type" value="Genomic_DNA"/>
</dbReference>
<accession>A0A076G8U5</accession>
<name>A0A076G8U5_9CAUD</name>
<sequence>MAQYYFNLGEELGAAYAAAGFPSRGFISTEYLSLETSDSSTRTAGVVSLSSDGISINRGNEVDPSNGLDSGFIRSPNITFTAEPTGDFELYCAVRVYTFSAQSNFNNSGINVFYRLANALDSQNVNLLANCINIALGGNSNGLANNFYYDTN</sequence>